<dbReference type="GO" id="GO:0031146">
    <property type="term" value="P:SCF-dependent proteasomal ubiquitin-dependent protein catabolic process"/>
    <property type="evidence" value="ECO:0007669"/>
    <property type="project" value="TreeGrafter"/>
</dbReference>
<evidence type="ECO:0000256" key="1">
    <source>
        <dbReference type="SAM" id="MobiDB-lite"/>
    </source>
</evidence>
<reference evidence="2 3" key="1">
    <citation type="submission" date="2019-08" db="EMBL/GenBank/DDBJ databases">
        <title>Whole genome of Aphis craccivora.</title>
        <authorList>
            <person name="Voronova N.V."/>
            <person name="Shulinski R.S."/>
            <person name="Bandarenka Y.V."/>
            <person name="Zhorov D.G."/>
            <person name="Warner D."/>
        </authorList>
    </citation>
    <scope>NUCLEOTIDE SEQUENCE [LARGE SCALE GENOMIC DNA]</scope>
    <source>
        <strain evidence="2">180601</strain>
        <tissue evidence="2">Whole Body</tissue>
    </source>
</reference>
<dbReference type="InterPro" id="IPR032675">
    <property type="entry name" value="LRR_dom_sf"/>
</dbReference>
<feature type="compositionally biased region" description="Acidic residues" evidence="1">
    <location>
        <begin position="118"/>
        <end position="138"/>
    </location>
</feature>
<gene>
    <name evidence="2" type="ORF">FWK35_00009252</name>
</gene>
<protein>
    <submittedName>
        <fullName evidence="2">SCF E3 ubiquitin ligase complex F-box protein grrA</fullName>
    </submittedName>
</protein>
<feature type="region of interest" description="Disordered" evidence="1">
    <location>
        <begin position="1"/>
        <end position="21"/>
    </location>
</feature>
<feature type="region of interest" description="Disordered" evidence="1">
    <location>
        <begin position="112"/>
        <end position="138"/>
    </location>
</feature>
<comment type="caution">
    <text evidence="2">The sequence shown here is derived from an EMBL/GenBank/DDBJ whole genome shotgun (WGS) entry which is preliminary data.</text>
</comment>
<dbReference type="EMBL" id="VUJU01000097">
    <property type="protein sequence ID" value="KAF0773102.1"/>
    <property type="molecule type" value="Genomic_DNA"/>
</dbReference>
<organism evidence="2 3">
    <name type="scientific">Aphis craccivora</name>
    <name type="common">Cowpea aphid</name>
    <dbReference type="NCBI Taxonomy" id="307492"/>
    <lineage>
        <taxon>Eukaryota</taxon>
        <taxon>Metazoa</taxon>
        <taxon>Ecdysozoa</taxon>
        <taxon>Arthropoda</taxon>
        <taxon>Hexapoda</taxon>
        <taxon>Insecta</taxon>
        <taxon>Pterygota</taxon>
        <taxon>Neoptera</taxon>
        <taxon>Paraneoptera</taxon>
        <taxon>Hemiptera</taxon>
        <taxon>Sternorrhyncha</taxon>
        <taxon>Aphidomorpha</taxon>
        <taxon>Aphidoidea</taxon>
        <taxon>Aphididae</taxon>
        <taxon>Aphidini</taxon>
        <taxon>Aphis</taxon>
        <taxon>Aphis</taxon>
    </lineage>
</organism>
<feature type="compositionally biased region" description="Basic and acidic residues" evidence="1">
    <location>
        <begin position="243"/>
        <end position="255"/>
    </location>
</feature>
<dbReference type="PANTHER" id="PTHR13318">
    <property type="entry name" value="PARTNER OF PAIRED, ISOFORM B-RELATED"/>
    <property type="match status" value="1"/>
</dbReference>
<dbReference type="OrthoDB" id="550575at2759"/>
<evidence type="ECO:0000313" key="2">
    <source>
        <dbReference type="EMBL" id="KAF0773102.1"/>
    </source>
</evidence>
<feature type="compositionally biased region" description="Acidic residues" evidence="1">
    <location>
        <begin position="218"/>
        <end position="237"/>
    </location>
</feature>
<dbReference type="AlphaFoldDB" id="A0A6G0ZNU4"/>
<evidence type="ECO:0000313" key="3">
    <source>
        <dbReference type="Proteomes" id="UP000478052"/>
    </source>
</evidence>
<dbReference type="GO" id="GO:0019005">
    <property type="term" value="C:SCF ubiquitin ligase complex"/>
    <property type="evidence" value="ECO:0007669"/>
    <property type="project" value="TreeGrafter"/>
</dbReference>
<keyword evidence="3" id="KW-1185">Reference proteome</keyword>
<dbReference type="SUPFAM" id="SSF52047">
    <property type="entry name" value="RNI-like"/>
    <property type="match status" value="1"/>
</dbReference>
<dbReference type="Gene3D" id="3.80.10.10">
    <property type="entry name" value="Ribonuclease Inhibitor"/>
    <property type="match status" value="2"/>
</dbReference>
<proteinExistence type="predicted"/>
<sequence length="540" mass="59371">MTVSSELQQTTTQNMDDTESSCQKCVFDRLPPEMIRFIFRKQSTDDLLQASATTDRLYRVAQHHMYASEGALLVRGGQDTAATVTRTYDVRNVTSLYLVDVFDFDRDVPRQLRRRGDDDEPDKGDGQGDDDSGCSDDECSDSECNGGDECRRTSAALEVLHVGYGRDVQYANLPADGLRRLLSGVRARRVCFSNVVMTADDVADAVTAMLEARGHVDDSDENDDDDPDEDEDEDEDGSAGNGGRDDLDRRPPVLRCSHDRADDRRVVELMDAVERTCAGLLSEFRVTVRRPAPHAYAVYPVSRCGSAADWDDAINAADDSASVAAETPEDLLALTAADCSGLGPAAYKRLVPACRRLRRLTMKAARQVDDDGFAAVAGMPSLQHLHVEGMSNVTSDGLLGGLLNATGLQSLGLADCPYVTDDVLRRIGEMRQLHSLRLDLTDCDKTTADGVMDMLSGCERLRELDLTLPLNASYVAAAASASRLVQLRTFRLTFELLSFQDHLDDQPTDDNWQQSLVAGFPDRVEFTVRKTFTRITVTVD</sequence>
<dbReference type="Proteomes" id="UP000478052">
    <property type="component" value="Unassembled WGS sequence"/>
</dbReference>
<accession>A0A6G0ZNU4</accession>
<feature type="region of interest" description="Disordered" evidence="1">
    <location>
        <begin position="212"/>
        <end position="255"/>
    </location>
</feature>
<name>A0A6G0ZNU4_APHCR</name>